<dbReference type="PROSITE" id="PS51257">
    <property type="entry name" value="PROKAR_LIPOPROTEIN"/>
    <property type="match status" value="1"/>
</dbReference>
<dbReference type="EMBL" id="CP089983">
    <property type="protein sequence ID" value="WXB04803.1"/>
    <property type="molecule type" value="Genomic_DNA"/>
</dbReference>
<gene>
    <name evidence="3" type="ORF">LVJ94_48910</name>
</gene>
<keyword evidence="4" id="KW-1185">Reference proteome</keyword>
<evidence type="ECO:0000313" key="4">
    <source>
        <dbReference type="Proteomes" id="UP001374803"/>
    </source>
</evidence>
<feature type="chain" id="PRO_5045624467" evidence="2">
    <location>
        <begin position="19"/>
        <end position="359"/>
    </location>
</feature>
<accession>A0ABZ2L1S8</accession>
<dbReference type="Proteomes" id="UP001374803">
    <property type="component" value="Chromosome"/>
</dbReference>
<feature type="signal peptide" evidence="2">
    <location>
        <begin position="1"/>
        <end position="18"/>
    </location>
</feature>
<keyword evidence="2" id="KW-0732">Signal</keyword>
<organism evidence="3 4">
    <name type="scientific">Pendulispora rubella</name>
    <dbReference type="NCBI Taxonomy" id="2741070"/>
    <lineage>
        <taxon>Bacteria</taxon>
        <taxon>Pseudomonadati</taxon>
        <taxon>Myxococcota</taxon>
        <taxon>Myxococcia</taxon>
        <taxon>Myxococcales</taxon>
        <taxon>Sorangiineae</taxon>
        <taxon>Pendulisporaceae</taxon>
        <taxon>Pendulispora</taxon>
    </lineage>
</organism>
<evidence type="ECO:0000313" key="3">
    <source>
        <dbReference type="EMBL" id="WXB04803.1"/>
    </source>
</evidence>
<evidence type="ECO:0000256" key="1">
    <source>
        <dbReference type="SAM" id="MobiDB-lite"/>
    </source>
</evidence>
<sequence length="359" mass="38651">MKIRLYGALAGTILIAQACTATQDLGENDPRNPKPDSGPGDATAGDGSTPPGDGGTPPAQDAGFSLQAGLTFTQFPFDKSINTMWGASGSDIWAIGNEAFHYDGTKWSLFPTSSFHPGFGNPPPSLSEIWGTSSISAWGVGPIIIYRWNGSDWVSPPKLPGERLSLYTFSGVWAENDNNVWVSGSRYINGTNDLEKSLFQFKDDAWTTKYTQPDGYYYSIWGSDAQHLWIGGDNHILAYDGQNFVTVASGLSVRVQVIRGTSANDVWAFGTAGFISHWDGKAWKRFPIAASIDFRAAFIRSANDIYAVGKLANTGSAIAHWDGASWTHGAAQDGAILHGVWGGPNEVWALGDKIAYRGK</sequence>
<feature type="compositionally biased region" description="Low complexity" evidence="1">
    <location>
        <begin position="43"/>
        <end position="63"/>
    </location>
</feature>
<proteinExistence type="predicted"/>
<protein>
    <submittedName>
        <fullName evidence="3">Uncharacterized protein</fullName>
    </submittedName>
</protein>
<dbReference type="RefSeq" id="WP_394834446.1">
    <property type="nucleotide sequence ID" value="NZ_CP089929.1"/>
</dbReference>
<reference evidence="3" key="1">
    <citation type="submission" date="2021-12" db="EMBL/GenBank/DDBJ databases">
        <title>Discovery of the Pendulisporaceae a myxobacterial family with distinct sporulation behavior and unique specialized metabolism.</title>
        <authorList>
            <person name="Garcia R."/>
            <person name="Popoff A."/>
            <person name="Bader C.D."/>
            <person name="Loehr J."/>
            <person name="Walesch S."/>
            <person name="Walt C."/>
            <person name="Boldt J."/>
            <person name="Bunk B."/>
            <person name="Haeckl F.J.F.P.J."/>
            <person name="Gunesch A.P."/>
            <person name="Birkelbach J."/>
            <person name="Nuebel U."/>
            <person name="Pietschmann T."/>
            <person name="Bach T."/>
            <person name="Mueller R."/>
        </authorList>
    </citation>
    <scope>NUCLEOTIDE SEQUENCE</scope>
    <source>
        <strain evidence="3">MSr11367</strain>
    </source>
</reference>
<feature type="region of interest" description="Disordered" evidence="1">
    <location>
        <begin position="24"/>
        <end position="63"/>
    </location>
</feature>
<name>A0ABZ2L1S8_9BACT</name>
<evidence type="ECO:0000256" key="2">
    <source>
        <dbReference type="SAM" id="SignalP"/>
    </source>
</evidence>